<proteinExistence type="inferred from homology"/>
<keyword evidence="6" id="KW-0472">Membrane</keyword>
<keyword evidence="7" id="KW-0813">Transport</keyword>
<keyword evidence="5" id="KW-1133">Transmembrane helix</keyword>
<dbReference type="GO" id="GO:0015031">
    <property type="term" value="P:protein transport"/>
    <property type="evidence" value="ECO:0007669"/>
    <property type="project" value="UniProtKB-KW"/>
</dbReference>
<evidence type="ECO:0000256" key="5">
    <source>
        <dbReference type="ARBA" id="ARBA00022989"/>
    </source>
</evidence>
<dbReference type="OrthoDB" id="279635at2"/>
<dbReference type="PANTHER" id="PTHR30558:SF13">
    <property type="entry name" value="BIOPOLYMER TRANSPORT PROTEIN EXBD2"/>
    <property type="match status" value="1"/>
</dbReference>
<dbReference type="Gene3D" id="3.30.420.270">
    <property type="match status" value="1"/>
</dbReference>
<keyword evidence="4 7" id="KW-0812">Transmembrane</keyword>
<protein>
    <submittedName>
        <fullName evidence="8">Biopolymer transport protein ExbD</fullName>
    </submittedName>
</protein>
<dbReference type="PANTHER" id="PTHR30558">
    <property type="entry name" value="EXBD MEMBRANE COMPONENT OF PMF-DRIVEN MACROMOLECULE IMPORT SYSTEM"/>
    <property type="match status" value="1"/>
</dbReference>
<keyword evidence="9" id="KW-1185">Reference proteome</keyword>
<dbReference type="GO" id="GO:0005886">
    <property type="term" value="C:plasma membrane"/>
    <property type="evidence" value="ECO:0007669"/>
    <property type="project" value="UniProtKB-SubCell"/>
</dbReference>
<evidence type="ECO:0000256" key="7">
    <source>
        <dbReference type="RuleBase" id="RU003879"/>
    </source>
</evidence>
<keyword evidence="7" id="KW-0653">Protein transport</keyword>
<keyword evidence="3" id="KW-1003">Cell membrane</keyword>
<dbReference type="KEGG" id="pbu:L21SP3_01519"/>
<evidence type="ECO:0000256" key="4">
    <source>
        <dbReference type="ARBA" id="ARBA00022692"/>
    </source>
</evidence>
<dbReference type="AlphaFoldDB" id="A0A1Q2HQJ1"/>
<accession>A0A1Q2HQJ1</accession>
<gene>
    <name evidence="8" type="ORF">L21SP3_01519</name>
</gene>
<dbReference type="STRING" id="1940790.L21SP3_01519"/>
<evidence type="ECO:0000256" key="3">
    <source>
        <dbReference type="ARBA" id="ARBA00022475"/>
    </source>
</evidence>
<evidence type="ECO:0000256" key="6">
    <source>
        <dbReference type="ARBA" id="ARBA00023136"/>
    </source>
</evidence>
<dbReference type="Pfam" id="PF02472">
    <property type="entry name" value="ExbD"/>
    <property type="match status" value="1"/>
</dbReference>
<organism evidence="8 9">
    <name type="scientific">Sedimentisphaera cyanobacteriorum</name>
    <dbReference type="NCBI Taxonomy" id="1940790"/>
    <lineage>
        <taxon>Bacteria</taxon>
        <taxon>Pseudomonadati</taxon>
        <taxon>Planctomycetota</taxon>
        <taxon>Phycisphaerae</taxon>
        <taxon>Sedimentisphaerales</taxon>
        <taxon>Sedimentisphaeraceae</taxon>
        <taxon>Sedimentisphaera</taxon>
    </lineage>
</organism>
<sequence>MGRFRQVNSDEGSEQGIDISPLMDCVFILLIFFIVTTTFVEETGVEVDKPQAASSVKLEKNSILIALTDKGEVVYGGREIGISGVQPLVKRMLQKEDIPVIIQSDANSQSGMLVRIIDEAKLAGAEKVSVATRKSQG</sequence>
<reference evidence="9" key="1">
    <citation type="submission" date="2017-02" db="EMBL/GenBank/DDBJ databases">
        <title>Comparative genomics and description of representatives of a novel lineage of planctomycetes thriving in anoxic sediments.</title>
        <authorList>
            <person name="Spring S."/>
            <person name="Bunk B."/>
            <person name="Sproer C."/>
            <person name="Klenk H.-P."/>
        </authorList>
    </citation>
    <scope>NUCLEOTIDE SEQUENCE [LARGE SCALE GENOMIC DNA]</scope>
    <source>
        <strain evidence="9">L21-RPul-D3</strain>
    </source>
</reference>
<dbReference type="EMBL" id="CP019633">
    <property type="protein sequence ID" value="AQQ09709.1"/>
    <property type="molecule type" value="Genomic_DNA"/>
</dbReference>
<name>A0A1Q2HQJ1_9BACT</name>
<dbReference type="GO" id="GO:0022857">
    <property type="term" value="F:transmembrane transporter activity"/>
    <property type="evidence" value="ECO:0007669"/>
    <property type="project" value="InterPro"/>
</dbReference>
<comment type="similarity">
    <text evidence="2 7">Belongs to the ExbD/TolR family.</text>
</comment>
<evidence type="ECO:0000313" key="8">
    <source>
        <dbReference type="EMBL" id="AQQ09709.1"/>
    </source>
</evidence>
<dbReference type="InterPro" id="IPR003400">
    <property type="entry name" value="ExbD"/>
</dbReference>
<dbReference type="Proteomes" id="UP000188273">
    <property type="component" value="Chromosome"/>
</dbReference>
<evidence type="ECO:0000256" key="2">
    <source>
        <dbReference type="ARBA" id="ARBA00005811"/>
    </source>
</evidence>
<evidence type="ECO:0000313" key="9">
    <source>
        <dbReference type="Proteomes" id="UP000188273"/>
    </source>
</evidence>
<dbReference type="RefSeq" id="WP_077540283.1">
    <property type="nucleotide sequence ID" value="NZ_CP019633.1"/>
</dbReference>
<evidence type="ECO:0000256" key="1">
    <source>
        <dbReference type="ARBA" id="ARBA00004162"/>
    </source>
</evidence>
<comment type="subcellular location">
    <subcellularLocation>
        <location evidence="1">Cell membrane</location>
        <topology evidence="1">Single-pass membrane protein</topology>
    </subcellularLocation>
    <subcellularLocation>
        <location evidence="7">Cell membrane</location>
        <topology evidence="7">Single-pass type II membrane protein</topology>
    </subcellularLocation>
</comment>